<evidence type="ECO:0000313" key="2">
    <source>
        <dbReference type="Proteomes" id="UP000887159"/>
    </source>
</evidence>
<accession>A0A8X6WK46</accession>
<sequence>MKDREEKETALFDLPRMQITRLIQTDNSDLYRLEFQEANPNKYEDEPTFVAIAAASLWGRFSLVFGRLLKELHDIPAEKHWSTMSLILGGRVLARKRRS</sequence>
<evidence type="ECO:0000313" key="1">
    <source>
        <dbReference type="EMBL" id="GFY36395.1"/>
    </source>
</evidence>
<organism evidence="1 2">
    <name type="scientific">Trichonephila clavipes</name>
    <name type="common">Golden silk orbweaver</name>
    <name type="synonym">Nephila clavipes</name>
    <dbReference type="NCBI Taxonomy" id="2585209"/>
    <lineage>
        <taxon>Eukaryota</taxon>
        <taxon>Metazoa</taxon>
        <taxon>Ecdysozoa</taxon>
        <taxon>Arthropoda</taxon>
        <taxon>Chelicerata</taxon>
        <taxon>Arachnida</taxon>
        <taxon>Araneae</taxon>
        <taxon>Araneomorphae</taxon>
        <taxon>Entelegynae</taxon>
        <taxon>Araneoidea</taxon>
        <taxon>Nephilidae</taxon>
        <taxon>Trichonephila</taxon>
    </lineage>
</organism>
<proteinExistence type="predicted"/>
<keyword evidence="2" id="KW-1185">Reference proteome</keyword>
<dbReference type="AlphaFoldDB" id="A0A8X6WK46"/>
<dbReference type="EMBL" id="BMAU01021436">
    <property type="protein sequence ID" value="GFY36395.1"/>
    <property type="molecule type" value="Genomic_DNA"/>
</dbReference>
<reference evidence="1" key="1">
    <citation type="submission" date="2020-08" db="EMBL/GenBank/DDBJ databases">
        <title>Multicomponent nature underlies the extraordinary mechanical properties of spider dragline silk.</title>
        <authorList>
            <person name="Kono N."/>
            <person name="Nakamura H."/>
            <person name="Mori M."/>
            <person name="Yoshida Y."/>
            <person name="Ohtoshi R."/>
            <person name="Malay A.D."/>
            <person name="Moran D.A.P."/>
            <person name="Tomita M."/>
            <person name="Numata K."/>
            <person name="Arakawa K."/>
        </authorList>
    </citation>
    <scope>NUCLEOTIDE SEQUENCE</scope>
</reference>
<name>A0A8X6WK46_TRICX</name>
<gene>
    <name evidence="1" type="ORF">TNCV_3450981</name>
</gene>
<comment type="caution">
    <text evidence="1">The sequence shown here is derived from an EMBL/GenBank/DDBJ whole genome shotgun (WGS) entry which is preliminary data.</text>
</comment>
<protein>
    <submittedName>
        <fullName evidence="1">Uncharacterized protein</fullName>
    </submittedName>
</protein>
<dbReference type="Proteomes" id="UP000887159">
    <property type="component" value="Unassembled WGS sequence"/>
</dbReference>